<evidence type="ECO:0000313" key="2">
    <source>
        <dbReference type="EMBL" id="SJM31587.1"/>
    </source>
</evidence>
<dbReference type="EMBL" id="FUIG01000026">
    <property type="protein sequence ID" value="SJM31587.1"/>
    <property type="molecule type" value="Genomic_DNA"/>
</dbReference>
<protein>
    <submittedName>
        <fullName evidence="2">Uncharacterized protein</fullName>
    </submittedName>
</protein>
<organism evidence="2 3">
    <name type="scientific">Mesorhizobium delmotii</name>
    <dbReference type="NCBI Taxonomy" id="1631247"/>
    <lineage>
        <taxon>Bacteria</taxon>
        <taxon>Pseudomonadati</taxon>
        <taxon>Pseudomonadota</taxon>
        <taxon>Alphaproteobacteria</taxon>
        <taxon>Hyphomicrobiales</taxon>
        <taxon>Phyllobacteriaceae</taxon>
        <taxon>Mesorhizobium</taxon>
    </lineage>
</organism>
<proteinExistence type="predicted"/>
<gene>
    <name evidence="2" type="ORF">BQ8482_20202</name>
</gene>
<keyword evidence="1" id="KW-0732">Signal</keyword>
<sequence>MDLRHRMMTSSAHFRSRVFFAAVLAAGVAQTGSAAFAACPLELAVYGDAEGAAEIDFRPTGGSAVVTNTFKMVLDNDVVLDGIVMWTEGVARPHGSLMYKCPTGDVTGDELAACTLWEGVVYSADDKGNVALLPAEGVDAPKTLIFPDLGPSLQRSTAYGANGFSKVPWDVFSLMGCQE</sequence>
<evidence type="ECO:0000256" key="1">
    <source>
        <dbReference type="SAM" id="SignalP"/>
    </source>
</evidence>
<feature type="chain" id="PRO_5017659823" evidence="1">
    <location>
        <begin position="38"/>
        <end position="179"/>
    </location>
</feature>
<accession>A0A2P9AKH1</accession>
<dbReference type="Proteomes" id="UP000245698">
    <property type="component" value="Unassembled WGS sequence"/>
</dbReference>
<evidence type="ECO:0000313" key="3">
    <source>
        <dbReference type="Proteomes" id="UP000245698"/>
    </source>
</evidence>
<reference evidence="3" key="1">
    <citation type="submission" date="2016-12" db="EMBL/GenBank/DDBJ databases">
        <authorList>
            <person name="Brunel B."/>
        </authorList>
    </citation>
    <scope>NUCLEOTIDE SEQUENCE [LARGE SCALE GENOMIC DNA]</scope>
</reference>
<feature type="signal peptide" evidence="1">
    <location>
        <begin position="1"/>
        <end position="37"/>
    </location>
</feature>
<name>A0A2P9AKH1_9HYPH</name>
<dbReference type="AlphaFoldDB" id="A0A2P9AKH1"/>
<keyword evidence="3" id="KW-1185">Reference proteome</keyword>